<proteinExistence type="predicted"/>
<keyword evidence="2" id="KW-1133">Transmembrane helix</keyword>
<gene>
    <name evidence="3" type="ORF">KME25_24565</name>
</gene>
<feature type="compositionally biased region" description="Acidic residues" evidence="1">
    <location>
        <begin position="24"/>
        <end position="34"/>
    </location>
</feature>
<evidence type="ECO:0000313" key="4">
    <source>
        <dbReference type="Proteomes" id="UP000753908"/>
    </source>
</evidence>
<organism evidence="3 4">
    <name type="scientific">Symplocastrum torsivum CPER-KK1</name>
    <dbReference type="NCBI Taxonomy" id="450513"/>
    <lineage>
        <taxon>Bacteria</taxon>
        <taxon>Bacillati</taxon>
        <taxon>Cyanobacteriota</taxon>
        <taxon>Cyanophyceae</taxon>
        <taxon>Oscillatoriophycideae</taxon>
        <taxon>Oscillatoriales</taxon>
        <taxon>Microcoleaceae</taxon>
        <taxon>Symplocastrum</taxon>
    </lineage>
</organism>
<feature type="compositionally biased region" description="Low complexity" evidence="1">
    <location>
        <begin position="55"/>
        <end position="84"/>
    </location>
</feature>
<reference evidence="3" key="2">
    <citation type="journal article" date="2022" name="Microbiol. Resour. Announc.">
        <title>Metagenome Sequencing to Explore Phylogenomics of Terrestrial Cyanobacteria.</title>
        <authorList>
            <person name="Ward R.D."/>
            <person name="Stajich J.E."/>
            <person name="Johansen J.R."/>
            <person name="Huntemann M."/>
            <person name="Clum A."/>
            <person name="Foster B."/>
            <person name="Foster B."/>
            <person name="Roux S."/>
            <person name="Palaniappan K."/>
            <person name="Varghese N."/>
            <person name="Mukherjee S."/>
            <person name="Reddy T.B.K."/>
            <person name="Daum C."/>
            <person name="Copeland A."/>
            <person name="Chen I.A."/>
            <person name="Ivanova N.N."/>
            <person name="Kyrpides N.C."/>
            <person name="Shapiro N."/>
            <person name="Eloe-Fadrosh E.A."/>
            <person name="Pietrasiak N."/>
        </authorList>
    </citation>
    <scope>NUCLEOTIDE SEQUENCE</scope>
    <source>
        <strain evidence="3">CPER-KK1</strain>
    </source>
</reference>
<dbReference type="Proteomes" id="UP000753908">
    <property type="component" value="Unassembled WGS sequence"/>
</dbReference>
<dbReference type="Pfam" id="PF07466">
    <property type="entry name" value="DUF1517"/>
    <property type="match status" value="1"/>
</dbReference>
<reference evidence="3" key="1">
    <citation type="submission" date="2021-05" db="EMBL/GenBank/DDBJ databases">
        <authorList>
            <person name="Pietrasiak N."/>
            <person name="Ward R."/>
            <person name="Stajich J.E."/>
            <person name="Kurbessoian T."/>
        </authorList>
    </citation>
    <scope>NUCLEOTIDE SEQUENCE</scope>
    <source>
        <strain evidence="3">CPER-KK1</strain>
    </source>
</reference>
<name>A0A951PQU6_9CYAN</name>
<dbReference type="InterPro" id="IPR010903">
    <property type="entry name" value="DUF1517"/>
</dbReference>
<feature type="transmembrane region" description="Helical" evidence="2">
    <location>
        <begin position="89"/>
        <end position="118"/>
    </location>
</feature>
<dbReference type="PANTHER" id="PTHR33975:SF2">
    <property type="entry name" value="MYELIN-ASSOCIATED OLIGODENDROCYTE BASIC PROTEIN"/>
    <property type="match status" value="1"/>
</dbReference>
<keyword evidence="2" id="KW-0812">Transmembrane</keyword>
<dbReference type="AlphaFoldDB" id="A0A951PQU6"/>
<evidence type="ECO:0000256" key="1">
    <source>
        <dbReference type="SAM" id="MobiDB-lite"/>
    </source>
</evidence>
<dbReference type="PANTHER" id="PTHR33975">
    <property type="entry name" value="MYELIN-ASSOCIATED OLIGODENDROCYTE BASIC PROTEIN"/>
    <property type="match status" value="1"/>
</dbReference>
<feature type="region of interest" description="Disordered" evidence="1">
    <location>
        <begin position="1"/>
        <end position="84"/>
    </location>
</feature>
<evidence type="ECO:0000313" key="3">
    <source>
        <dbReference type="EMBL" id="MBW4547586.1"/>
    </source>
</evidence>
<comment type="caution">
    <text evidence="3">The sequence shown here is derived from an EMBL/GenBank/DDBJ whole genome shotgun (WGS) entry which is preliminary data.</text>
</comment>
<sequence>MPQNKPISPVRQQPVIVPRHVDVDIEIENEDEDYNPNQIAPNPSTAGSTTNTAPSSESNSNSNSSNLSESNSDSNSSNLSNSNGSSDDFWSVVVGWGIIGFMILGLSAGIVLLVYFILKQKKRSTAANEQDNDVVTVSTLQVALLGTTQGLQSELSELTLTADTETTLGLIQLLQESALVLLRNSESWTHVLASSQTVQSREEAEVLFKKLSLQKRSKFSAETLTNVGGRVNRRDAVNFDRYEASADYIVVTLLVGTADDKPLFGDVRSVETLKEALEKLGSMPSDYLMVFELLWSPQAEEDSLSYDDLLSHYTDMIQIV</sequence>
<feature type="compositionally biased region" description="Polar residues" evidence="1">
    <location>
        <begin position="35"/>
        <end position="54"/>
    </location>
</feature>
<accession>A0A951PQU6</accession>
<protein>
    <submittedName>
        <fullName evidence="3">DUF1517 domain-containing protein</fullName>
    </submittedName>
</protein>
<dbReference type="InterPro" id="IPR053023">
    <property type="entry name" value="FLAP_modulator"/>
</dbReference>
<dbReference type="EMBL" id="JAHHIF010000044">
    <property type="protein sequence ID" value="MBW4547586.1"/>
    <property type="molecule type" value="Genomic_DNA"/>
</dbReference>
<keyword evidence="2" id="KW-0472">Membrane</keyword>
<evidence type="ECO:0000256" key="2">
    <source>
        <dbReference type="SAM" id="Phobius"/>
    </source>
</evidence>